<feature type="signal peptide" evidence="2">
    <location>
        <begin position="1"/>
        <end position="23"/>
    </location>
</feature>
<evidence type="ECO:0000313" key="4">
    <source>
        <dbReference type="EMBL" id="CAG9933138.1"/>
    </source>
</evidence>
<dbReference type="InterPro" id="IPR002048">
    <property type="entry name" value="EF_hand_dom"/>
</dbReference>
<feature type="domain" description="EF-hand" evidence="3">
    <location>
        <begin position="35"/>
        <end position="70"/>
    </location>
</feature>
<dbReference type="SUPFAM" id="SSF47473">
    <property type="entry name" value="EF-hand"/>
    <property type="match status" value="1"/>
</dbReference>
<dbReference type="InterPro" id="IPR011992">
    <property type="entry name" value="EF-hand-dom_pair"/>
</dbReference>
<accession>A0ABN8AR69</accession>
<dbReference type="RefSeq" id="WP_239796972.1">
    <property type="nucleotide sequence ID" value="NZ_OU912926.1"/>
</dbReference>
<reference evidence="4 5" key="1">
    <citation type="submission" date="2021-10" db="EMBL/GenBank/DDBJ databases">
        <authorList>
            <person name="Koch H."/>
        </authorList>
    </citation>
    <scope>NUCLEOTIDE SEQUENCE [LARGE SCALE GENOMIC DNA]</scope>
    <source>
        <strain evidence="4">6680</strain>
    </source>
</reference>
<keyword evidence="5" id="KW-1185">Reference proteome</keyword>
<evidence type="ECO:0000256" key="1">
    <source>
        <dbReference type="SAM" id="MobiDB-lite"/>
    </source>
</evidence>
<dbReference type="Pfam" id="PF13202">
    <property type="entry name" value="EF-hand_5"/>
    <property type="match status" value="1"/>
</dbReference>
<name>A0ABN8AR69_9PROT</name>
<protein>
    <recommendedName>
        <fullName evidence="3">EF-hand domain-containing protein</fullName>
    </recommendedName>
</protein>
<dbReference type="PROSITE" id="PS00018">
    <property type="entry name" value="EF_HAND_1"/>
    <property type="match status" value="2"/>
</dbReference>
<organism evidence="4 5">
    <name type="scientific">Candidatus Nitrotoga arctica</name>
    <dbReference type="NCBI Taxonomy" id="453162"/>
    <lineage>
        <taxon>Bacteria</taxon>
        <taxon>Pseudomonadati</taxon>
        <taxon>Pseudomonadota</taxon>
        <taxon>Betaproteobacteria</taxon>
        <taxon>Nitrosomonadales</taxon>
        <taxon>Gallionellaceae</taxon>
        <taxon>Candidatus Nitrotoga</taxon>
    </lineage>
</organism>
<evidence type="ECO:0000313" key="5">
    <source>
        <dbReference type="Proteomes" id="UP000839052"/>
    </source>
</evidence>
<dbReference type="EMBL" id="OU912926">
    <property type="protein sequence ID" value="CAG9933138.1"/>
    <property type="molecule type" value="Genomic_DNA"/>
</dbReference>
<feature type="region of interest" description="Disordered" evidence="1">
    <location>
        <begin position="91"/>
        <end position="156"/>
    </location>
</feature>
<dbReference type="Proteomes" id="UP000839052">
    <property type="component" value="Chromosome"/>
</dbReference>
<keyword evidence="2" id="KW-0732">Signal</keyword>
<dbReference type="PROSITE" id="PS50222">
    <property type="entry name" value="EF_HAND_2"/>
    <property type="match status" value="1"/>
</dbReference>
<proteinExistence type="predicted"/>
<evidence type="ECO:0000256" key="2">
    <source>
        <dbReference type="SAM" id="SignalP"/>
    </source>
</evidence>
<evidence type="ECO:0000259" key="3">
    <source>
        <dbReference type="PROSITE" id="PS50222"/>
    </source>
</evidence>
<dbReference type="InterPro" id="IPR018247">
    <property type="entry name" value="EF_Hand_1_Ca_BS"/>
</dbReference>
<feature type="chain" id="PRO_5046765803" description="EF-hand domain-containing protein" evidence="2">
    <location>
        <begin position="24"/>
        <end position="156"/>
    </location>
</feature>
<dbReference type="Gene3D" id="1.10.238.10">
    <property type="entry name" value="EF-hand"/>
    <property type="match status" value="1"/>
</dbReference>
<sequence length="156" mass="16611">MKKTIISLAMSSCFILGTSHAQADSDSSHANMNNKTFKMDQKTLKAMDKDSDGKVTKEEFKNYTKMKDVTDFDVWDVDGNGDINAWEMKIVSERNAGQQTSGGQTSGGNSGEAGNSAKDIAVPGKVLKQDKLKVTNPDRALDPTGSAGKSSTPSGS</sequence>
<gene>
    <name evidence="4" type="ORF">NTG6680_1889</name>
</gene>
<feature type="compositionally biased region" description="Polar residues" evidence="1">
    <location>
        <begin position="147"/>
        <end position="156"/>
    </location>
</feature>